<evidence type="ECO:0000313" key="3">
    <source>
        <dbReference type="Proteomes" id="UP000549617"/>
    </source>
</evidence>
<feature type="transmembrane region" description="Helical" evidence="1">
    <location>
        <begin position="12"/>
        <end position="35"/>
    </location>
</feature>
<gene>
    <name evidence="2" type="ORF">FHS49_001056</name>
</gene>
<organism evidence="2 3">
    <name type="scientific">Sphingobium boeckii</name>
    <dbReference type="NCBI Taxonomy" id="1082345"/>
    <lineage>
        <taxon>Bacteria</taxon>
        <taxon>Pseudomonadati</taxon>
        <taxon>Pseudomonadota</taxon>
        <taxon>Alphaproteobacteria</taxon>
        <taxon>Sphingomonadales</taxon>
        <taxon>Sphingomonadaceae</taxon>
        <taxon>Sphingobium</taxon>
    </lineage>
</organism>
<dbReference type="PROSITE" id="PS51257">
    <property type="entry name" value="PROKAR_LIPOPROTEIN"/>
    <property type="match status" value="1"/>
</dbReference>
<dbReference type="EMBL" id="JACIJC010000002">
    <property type="protein sequence ID" value="MBB5685048.1"/>
    <property type="molecule type" value="Genomic_DNA"/>
</dbReference>
<dbReference type="Proteomes" id="UP000549617">
    <property type="component" value="Unassembled WGS sequence"/>
</dbReference>
<keyword evidence="3" id="KW-1185">Reference proteome</keyword>
<dbReference type="AlphaFoldDB" id="A0A7W9AGA6"/>
<feature type="transmembrane region" description="Helical" evidence="1">
    <location>
        <begin position="62"/>
        <end position="80"/>
    </location>
</feature>
<name>A0A7W9AGA6_9SPHN</name>
<accession>A0A7W9AGA6</accession>
<keyword evidence="1" id="KW-1133">Transmembrane helix</keyword>
<evidence type="ECO:0008006" key="4">
    <source>
        <dbReference type="Google" id="ProtNLM"/>
    </source>
</evidence>
<evidence type="ECO:0000313" key="2">
    <source>
        <dbReference type="EMBL" id="MBB5685048.1"/>
    </source>
</evidence>
<keyword evidence="1" id="KW-0472">Membrane</keyword>
<evidence type="ECO:0000256" key="1">
    <source>
        <dbReference type="SAM" id="Phobius"/>
    </source>
</evidence>
<dbReference type="RefSeq" id="WP_184016073.1">
    <property type="nucleotide sequence ID" value="NZ_JACIJC010000002.1"/>
</dbReference>
<comment type="caution">
    <text evidence="2">The sequence shown here is derived from an EMBL/GenBank/DDBJ whole genome shotgun (WGS) entry which is preliminary data.</text>
</comment>
<protein>
    <recommendedName>
        <fullName evidence="4">Sugar transporter</fullName>
    </recommendedName>
</protein>
<sequence length="145" mass="15794">MAERTKANAPGWFWLVAIVFLLWSLAGCFACYTQLTLTPQDLAKLPAAQQDAWSAMTPLPKIAYVVAVAAGLLGSILLLMRSGLARLLFIVSLIGVLIQFGWFFGIYAELQKLGASSAAFPAFIVAMALIEIWFSGLAARRGWLR</sequence>
<keyword evidence="1" id="KW-0812">Transmembrane</keyword>
<feature type="transmembrane region" description="Helical" evidence="1">
    <location>
        <begin position="119"/>
        <end position="139"/>
    </location>
</feature>
<proteinExistence type="predicted"/>
<reference evidence="2 3" key="1">
    <citation type="submission" date="2020-08" db="EMBL/GenBank/DDBJ databases">
        <title>Genomic Encyclopedia of Type Strains, Phase IV (KMG-IV): sequencing the most valuable type-strain genomes for metagenomic binning, comparative biology and taxonomic classification.</title>
        <authorList>
            <person name="Goeker M."/>
        </authorList>
    </citation>
    <scope>NUCLEOTIDE SEQUENCE [LARGE SCALE GENOMIC DNA]</scope>
    <source>
        <strain evidence="2 3">DSM 25079</strain>
    </source>
</reference>
<feature type="transmembrane region" description="Helical" evidence="1">
    <location>
        <begin position="87"/>
        <end position="107"/>
    </location>
</feature>